<dbReference type="Gene3D" id="3.30.450.20">
    <property type="entry name" value="PAS domain"/>
    <property type="match status" value="1"/>
</dbReference>
<feature type="domain" description="PAS" evidence="4">
    <location>
        <begin position="21"/>
        <end position="73"/>
    </location>
</feature>
<dbReference type="InterPro" id="IPR035965">
    <property type="entry name" value="PAS-like_dom_sf"/>
</dbReference>
<evidence type="ECO:0000256" key="2">
    <source>
        <dbReference type="ARBA" id="ARBA00022840"/>
    </source>
</evidence>
<reference evidence="6" key="1">
    <citation type="submission" date="2016-10" db="EMBL/GenBank/DDBJ databases">
        <authorList>
            <person name="Varghese N."/>
            <person name="Submissions S."/>
        </authorList>
    </citation>
    <scope>NUCLEOTIDE SEQUENCE [LARGE SCALE GENOMIC DNA]</scope>
    <source>
        <strain evidence="6">DSM 3669</strain>
    </source>
</reference>
<dbReference type="InterPro" id="IPR002078">
    <property type="entry name" value="Sigma_54_int"/>
</dbReference>
<keyword evidence="1" id="KW-0547">Nucleotide-binding</keyword>
<dbReference type="STRING" id="39060.SAMN05660706_101134"/>
<evidence type="ECO:0000313" key="6">
    <source>
        <dbReference type="Proteomes" id="UP000199584"/>
    </source>
</evidence>
<dbReference type="Pfam" id="PF00989">
    <property type="entry name" value="PAS"/>
    <property type="match status" value="1"/>
</dbReference>
<dbReference type="CDD" id="cd00009">
    <property type="entry name" value="AAA"/>
    <property type="match status" value="1"/>
</dbReference>
<dbReference type="Gene3D" id="3.40.50.300">
    <property type="entry name" value="P-loop containing nucleotide triphosphate hydrolases"/>
    <property type="match status" value="1"/>
</dbReference>
<dbReference type="InterPro" id="IPR027417">
    <property type="entry name" value="P-loop_NTPase"/>
</dbReference>
<dbReference type="CDD" id="cd00130">
    <property type="entry name" value="PAS"/>
    <property type="match status" value="1"/>
</dbReference>
<dbReference type="PANTHER" id="PTHR32071">
    <property type="entry name" value="TRANSCRIPTIONAL REGULATORY PROTEIN"/>
    <property type="match status" value="1"/>
</dbReference>
<dbReference type="AlphaFoldDB" id="A0A1I6CPQ4"/>
<evidence type="ECO:0000259" key="4">
    <source>
        <dbReference type="PROSITE" id="PS50112"/>
    </source>
</evidence>
<accession>A0A1I6CPQ4</accession>
<organism evidence="5 6">
    <name type="scientific">Desulfoscipio geothermicus DSM 3669</name>
    <dbReference type="NCBI Taxonomy" id="1121426"/>
    <lineage>
        <taxon>Bacteria</taxon>
        <taxon>Bacillati</taxon>
        <taxon>Bacillota</taxon>
        <taxon>Clostridia</taxon>
        <taxon>Eubacteriales</taxon>
        <taxon>Desulfallaceae</taxon>
        <taxon>Desulfoscipio</taxon>
    </lineage>
</organism>
<dbReference type="PROSITE" id="PS50045">
    <property type="entry name" value="SIGMA54_INTERACT_4"/>
    <property type="match status" value="1"/>
</dbReference>
<dbReference type="Gene3D" id="1.10.10.60">
    <property type="entry name" value="Homeodomain-like"/>
    <property type="match status" value="1"/>
</dbReference>
<dbReference type="GO" id="GO:0003677">
    <property type="term" value="F:DNA binding"/>
    <property type="evidence" value="ECO:0007669"/>
    <property type="project" value="UniProtKB-KW"/>
</dbReference>
<dbReference type="GO" id="GO:0005524">
    <property type="term" value="F:ATP binding"/>
    <property type="evidence" value="ECO:0007669"/>
    <property type="project" value="UniProtKB-KW"/>
</dbReference>
<keyword evidence="6" id="KW-1185">Reference proteome</keyword>
<evidence type="ECO:0000313" key="5">
    <source>
        <dbReference type="EMBL" id="SFQ95132.1"/>
    </source>
</evidence>
<evidence type="ECO:0000256" key="1">
    <source>
        <dbReference type="ARBA" id="ARBA00022741"/>
    </source>
</evidence>
<dbReference type="InterPro" id="IPR013767">
    <property type="entry name" value="PAS_fold"/>
</dbReference>
<dbReference type="InterPro" id="IPR030828">
    <property type="entry name" value="HTH_TyrR"/>
</dbReference>
<proteinExistence type="predicted"/>
<dbReference type="OrthoDB" id="9803970at2"/>
<dbReference type="InterPro" id="IPR009057">
    <property type="entry name" value="Homeodomain-like_sf"/>
</dbReference>
<dbReference type="NCBIfam" id="TIGR00229">
    <property type="entry name" value="sensory_box"/>
    <property type="match status" value="1"/>
</dbReference>
<dbReference type="InterPro" id="IPR058031">
    <property type="entry name" value="AAA_lid_NorR"/>
</dbReference>
<dbReference type="SMART" id="SM00091">
    <property type="entry name" value="PAS"/>
    <property type="match status" value="1"/>
</dbReference>
<dbReference type="GO" id="GO:0006355">
    <property type="term" value="P:regulation of DNA-templated transcription"/>
    <property type="evidence" value="ECO:0007669"/>
    <property type="project" value="InterPro"/>
</dbReference>
<evidence type="ECO:0000259" key="3">
    <source>
        <dbReference type="PROSITE" id="PS50045"/>
    </source>
</evidence>
<dbReference type="Pfam" id="PF00158">
    <property type="entry name" value="Sigma54_activat"/>
    <property type="match status" value="1"/>
</dbReference>
<keyword evidence="2" id="KW-0067">ATP-binding</keyword>
<dbReference type="Pfam" id="PF18024">
    <property type="entry name" value="HTH_50"/>
    <property type="match status" value="1"/>
</dbReference>
<dbReference type="PROSITE" id="PS50112">
    <property type="entry name" value="PAS"/>
    <property type="match status" value="1"/>
</dbReference>
<dbReference type="Proteomes" id="UP000199584">
    <property type="component" value="Unassembled WGS sequence"/>
</dbReference>
<dbReference type="InterPro" id="IPR000014">
    <property type="entry name" value="PAS"/>
</dbReference>
<protein>
    <submittedName>
        <fullName evidence="5">PAS domain S-box-containing protein</fullName>
    </submittedName>
</protein>
<name>A0A1I6CPQ4_9FIRM</name>
<dbReference type="SUPFAM" id="SSF52540">
    <property type="entry name" value="P-loop containing nucleoside triphosphate hydrolases"/>
    <property type="match status" value="1"/>
</dbReference>
<dbReference type="SUPFAM" id="SSF46689">
    <property type="entry name" value="Homeodomain-like"/>
    <property type="match status" value="1"/>
</dbReference>
<feature type="domain" description="Sigma-54 factor interaction" evidence="3">
    <location>
        <begin position="165"/>
        <end position="388"/>
    </location>
</feature>
<gene>
    <name evidence="5" type="ORF">SAMN05660706_101134</name>
</gene>
<dbReference type="Pfam" id="PF25601">
    <property type="entry name" value="AAA_lid_14"/>
    <property type="match status" value="1"/>
</dbReference>
<sequence>MQDMINLFVCLAQRLASVQQVNRELDAVLDSFCDGIWITDGACMTVRVNRAVERITGLNPDSLLGKNIYSLVQDGITDSCVAFEVLKKKEPVIAEQSFAGGVKAIVTGYPIFDDEENITGVVMRLREPNELNELKSKLEQARLTTERLNSEINELHTYQLGADHLVANSKVMRDVLDAVHRVARLKSSVLLFGRAGVGKEMVARITHISGGREGSFINANCRAIPPGMLESILFGREQSGVVSQTGLFEMADRGTLFITEVADIPTDLQKKVLAVVQEGQFTRVGGVIPVKVDVRVIAASEKNLKKLVNNGKFLRDLSKELEKTTIAIPPLHKRSDDIPLLLQRYTQLFNEKYSTNKRFSVRAVELLVDYEWPENVRELVNLVERLVVTVENKLILPKHLPSYILKSIGNKGTDSFKPLKEAVAELEFELIKNAVDIYGSTYKAANILGVSQPTVVRKLQKYSKKSLEVSGVSAANGG</sequence>
<dbReference type="EMBL" id="FOYM01000001">
    <property type="protein sequence ID" value="SFQ95132.1"/>
    <property type="molecule type" value="Genomic_DNA"/>
</dbReference>
<dbReference type="Gene3D" id="1.10.8.60">
    <property type="match status" value="1"/>
</dbReference>
<dbReference type="SUPFAM" id="SSF55785">
    <property type="entry name" value="PYP-like sensor domain (PAS domain)"/>
    <property type="match status" value="1"/>
</dbReference>